<evidence type="ECO:0000256" key="8">
    <source>
        <dbReference type="ARBA" id="ARBA00023157"/>
    </source>
</evidence>
<dbReference type="InterPro" id="IPR008754">
    <property type="entry name" value="Peptidase_M43"/>
</dbReference>
<evidence type="ECO:0000256" key="7">
    <source>
        <dbReference type="ARBA" id="ARBA00023049"/>
    </source>
</evidence>
<evidence type="ECO:0000256" key="5">
    <source>
        <dbReference type="ARBA" id="ARBA00022801"/>
    </source>
</evidence>
<dbReference type="SUPFAM" id="SSF55486">
    <property type="entry name" value="Metalloproteases ('zincins'), catalytic domain"/>
    <property type="match status" value="1"/>
</dbReference>
<gene>
    <name evidence="11" type="ORF">M8T91_09365</name>
</gene>
<dbReference type="Proteomes" id="UP001321520">
    <property type="component" value="Chromosome"/>
</dbReference>
<reference evidence="11 12" key="1">
    <citation type="submission" date="2022-05" db="EMBL/GenBank/DDBJ databases">
        <title>Microbulbifer sp. nov., isolated from sponge.</title>
        <authorList>
            <person name="Gao L."/>
        </authorList>
    </citation>
    <scope>NUCLEOTIDE SEQUENCE [LARGE SCALE GENOMIC DNA]</scope>
    <source>
        <strain evidence="11 12">MI-G</strain>
    </source>
</reference>
<keyword evidence="6" id="KW-0862">Zinc</keyword>
<protein>
    <submittedName>
        <fullName evidence="11">Zinc metalloprotease</fullName>
    </submittedName>
</protein>
<keyword evidence="5" id="KW-0378">Hydrolase</keyword>
<name>A0ABY9E6R3_9GAMM</name>
<proteinExistence type="inferred from homology"/>
<evidence type="ECO:0000256" key="9">
    <source>
        <dbReference type="SAM" id="SignalP"/>
    </source>
</evidence>
<evidence type="ECO:0000256" key="1">
    <source>
        <dbReference type="ARBA" id="ARBA00008721"/>
    </source>
</evidence>
<dbReference type="PANTHER" id="PTHR47466:SF1">
    <property type="entry name" value="METALLOPROTEASE MEP1 (AFU_ORTHOLOGUE AFUA_1G07730)-RELATED"/>
    <property type="match status" value="1"/>
</dbReference>
<dbReference type="InterPro" id="IPR024079">
    <property type="entry name" value="MetalloPept_cat_dom_sf"/>
</dbReference>
<dbReference type="Pfam" id="PF05572">
    <property type="entry name" value="Peptidase_M43"/>
    <property type="match status" value="1"/>
</dbReference>
<keyword evidence="2" id="KW-0645">Protease</keyword>
<sequence length="306" mass="32178">MQFSCRTLFFGKALAFCALTTPLAVDAQSSKALDNANHNANFLRCGTKHPTTKAAVMKERHLSNLRGKPGGGDGGSGYIPRPAGSVSVDVHFHVITDNSNNGAVSSGDINNQMNILNAAFAETPFTFNLVSTTTTANDSWFNLNSGSTEETAMKSALRVGGAGDLNIYAANIGGGLLGWATFPSSYASSPVRDGVVVLTGSLPGGDSAPFNEGDTLVHEVGHWLGLYHTFQGGCNGDGDFVADTPAERSPANGCPAGRDSCTKGKNADGLDPIHNFMDYTYDACMFEFTNGQSNRADELSNIYRGL</sequence>
<feature type="domain" description="Peptidase M43 pregnancy-associated plasma-A" evidence="10">
    <location>
        <begin position="178"/>
        <end position="296"/>
    </location>
</feature>
<evidence type="ECO:0000256" key="3">
    <source>
        <dbReference type="ARBA" id="ARBA00022723"/>
    </source>
</evidence>
<accession>A0ABY9E6R3</accession>
<dbReference type="CDD" id="cd04275">
    <property type="entry name" value="ZnMc_pappalysin_like"/>
    <property type="match status" value="1"/>
</dbReference>
<keyword evidence="12" id="KW-1185">Reference proteome</keyword>
<dbReference type="PANTHER" id="PTHR47466">
    <property type="match status" value="1"/>
</dbReference>
<comment type="similarity">
    <text evidence="1">Belongs to the peptidase M43B family.</text>
</comment>
<evidence type="ECO:0000313" key="11">
    <source>
        <dbReference type="EMBL" id="WKD48160.1"/>
    </source>
</evidence>
<evidence type="ECO:0000259" key="10">
    <source>
        <dbReference type="Pfam" id="PF05572"/>
    </source>
</evidence>
<dbReference type="GO" id="GO:0008237">
    <property type="term" value="F:metallopeptidase activity"/>
    <property type="evidence" value="ECO:0007669"/>
    <property type="project" value="UniProtKB-KW"/>
</dbReference>
<keyword evidence="7 11" id="KW-0482">Metalloprotease</keyword>
<dbReference type="RefSeq" id="WP_301413793.1">
    <property type="nucleotide sequence ID" value="NZ_CP098023.1"/>
</dbReference>
<feature type="chain" id="PRO_5046055549" evidence="9">
    <location>
        <begin position="28"/>
        <end position="306"/>
    </location>
</feature>
<keyword evidence="4 9" id="KW-0732">Signal</keyword>
<keyword evidence="8" id="KW-1015">Disulfide bond</keyword>
<evidence type="ECO:0000313" key="12">
    <source>
        <dbReference type="Proteomes" id="UP001321520"/>
    </source>
</evidence>
<evidence type="ECO:0000256" key="4">
    <source>
        <dbReference type="ARBA" id="ARBA00022729"/>
    </source>
</evidence>
<organism evidence="11 12">
    <name type="scientific">Microbulbifer spongiae</name>
    <dbReference type="NCBI Taxonomy" id="2944933"/>
    <lineage>
        <taxon>Bacteria</taxon>
        <taxon>Pseudomonadati</taxon>
        <taxon>Pseudomonadota</taxon>
        <taxon>Gammaproteobacteria</taxon>
        <taxon>Cellvibrionales</taxon>
        <taxon>Microbulbiferaceae</taxon>
        <taxon>Microbulbifer</taxon>
    </lineage>
</organism>
<evidence type="ECO:0000256" key="6">
    <source>
        <dbReference type="ARBA" id="ARBA00022833"/>
    </source>
</evidence>
<keyword evidence="3" id="KW-0479">Metal-binding</keyword>
<dbReference type="EMBL" id="CP098023">
    <property type="protein sequence ID" value="WKD48160.1"/>
    <property type="molecule type" value="Genomic_DNA"/>
</dbReference>
<evidence type="ECO:0000256" key="2">
    <source>
        <dbReference type="ARBA" id="ARBA00022670"/>
    </source>
</evidence>
<dbReference type="Gene3D" id="3.40.390.10">
    <property type="entry name" value="Collagenase (Catalytic Domain)"/>
    <property type="match status" value="1"/>
</dbReference>
<feature type="signal peptide" evidence="9">
    <location>
        <begin position="1"/>
        <end position="27"/>
    </location>
</feature>